<dbReference type="STRING" id="229921.ADN01_03540"/>
<dbReference type="Proteomes" id="UP000050501">
    <property type="component" value="Unassembled WGS sequence"/>
</dbReference>
<feature type="region of interest" description="Disordered" evidence="1">
    <location>
        <begin position="565"/>
        <end position="601"/>
    </location>
</feature>
<sequence length="601" mass="66832">MRRWLLGGLIGVLLLGSFLASPMTWARAEDGSTPTPTPTDRPIRQTILHIDVDRYTWWLLRWDNNRVACTVVVEHPDAPTGVEVLNACGLDIYEDWEESAPCDQSLGDKSTCPGVYLHRVNQERVQKEVKIELPAPEVWVSLEGCQPEPPDNRCSTIPSLVISAKEPLPNESIMRIQGAFGSEPFSCTGETCVLPMRPTGPKGETVQFWADSSFGDSSQRYTALVRVLPWGDFMSPEGRKSDPRLYYVDVLSSQWRGQRPASCSDIWQALPDVGGLPAWLSSPQSADELRSSISYYYLAGILIQNGAVDAGMCPNDGLQKDGVANACGVQVAMPEVLEWQNRFDAEIMQVSQDTGVPAQLVKNIFSRESQLWPGLYKTFREAGLGQLTSNGADTVLLWNSSFFDQFCPLVLSRDACRQGFLKLGEQEQNILRGALVQKVNAACADCPEGIDMTQANFSVGVFAEGLLANCEQVARIVRNVTEREPGQVSSYTDLWRFTLVNYNAGAGCLAEAVQTTYDNEDPLEWRYVSRNLEPACRGAVKYVADIVQVPGAAPTPTPWLAVNITPTPDTPYLDGDWEDEDSWDDEDYEDWEDEDWEDEDW</sequence>
<evidence type="ECO:0000313" key="2">
    <source>
        <dbReference type="EMBL" id="KPL89954.1"/>
    </source>
</evidence>
<evidence type="ECO:0000256" key="1">
    <source>
        <dbReference type="SAM" id="MobiDB-lite"/>
    </source>
</evidence>
<dbReference type="AlphaFoldDB" id="A0A0N8GSQ5"/>
<comment type="caution">
    <text evidence="2">The sequence shown here is derived from an EMBL/GenBank/DDBJ whole genome shotgun (WGS) entry which is preliminary data.</text>
</comment>
<proteinExistence type="predicted"/>
<feature type="compositionally biased region" description="Acidic residues" evidence="1">
    <location>
        <begin position="575"/>
        <end position="601"/>
    </location>
</feature>
<dbReference type="EMBL" id="LGCM01000014">
    <property type="protein sequence ID" value="KPL89954.1"/>
    <property type="molecule type" value="Genomic_DNA"/>
</dbReference>
<evidence type="ECO:0008006" key="4">
    <source>
        <dbReference type="Google" id="ProtNLM"/>
    </source>
</evidence>
<gene>
    <name evidence="2" type="ORF">ADN01_03540</name>
</gene>
<organism evidence="2 3">
    <name type="scientific">Levilinea saccharolytica</name>
    <dbReference type="NCBI Taxonomy" id="229921"/>
    <lineage>
        <taxon>Bacteria</taxon>
        <taxon>Bacillati</taxon>
        <taxon>Chloroflexota</taxon>
        <taxon>Anaerolineae</taxon>
        <taxon>Anaerolineales</taxon>
        <taxon>Anaerolineaceae</taxon>
        <taxon>Levilinea</taxon>
    </lineage>
</organism>
<evidence type="ECO:0000313" key="3">
    <source>
        <dbReference type="Proteomes" id="UP000050501"/>
    </source>
</evidence>
<reference evidence="2 3" key="1">
    <citation type="submission" date="2015-07" db="EMBL/GenBank/DDBJ databases">
        <title>Genome sequence of Levilinea saccharolytica DSM 16555.</title>
        <authorList>
            <person name="Hemp J."/>
            <person name="Ward L.M."/>
            <person name="Pace L.A."/>
            <person name="Fischer W.W."/>
        </authorList>
    </citation>
    <scope>NUCLEOTIDE SEQUENCE [LARGE SCALE GENOMIC DNA]</scope>
    <source>
        <strain evidence="2 3">KIBI-1</strain>
    </source>
</reference>
<name>A0A0N8GSQ5_9CHLR</name>
<dbReference type="RefSeq" id="WP_062416869.1">
    <property type="nucleotide sequence ID" value="NZ_DF967974.1"/>
</dbReference>
<accession>A0A0N8GSQ5</accession>
<dbReference type="OrthoDB" id="160265at2"/>
<protein>
    <recommendedName>
        <fullName evidence="4">Transglycosylase SLT domain-containing protein</fullName>
    </recommendedName>
</protein>
<keyword evidence="3" id="KW-1185">Reference proteome</keyword>